<evidence type="ECO:0000313" key="2">
    <source>
        <dbReference type="Proteomes" id="UP001472677"/>
    </source>
</evidence>
<dbReference type="Proteomes" id="UP001472677">
    <property type="component" value="Unassembled WGS sequence"/>
</dbReference>
<dbReference type="EMBL" id="JBBPBM010000018">
    <property type="protein sequence ID" value="KAK8555161.1"/>
    <property type="molecule type" value="Genomic_DNA"/>
</dbReference>
<reference evidence="1 2" key="1">
    <citation type="journal article" date="2024" name="G3 (Bethesda)">
        <title>Genome assembly of Hibiscus sabdariffa L. provides insights into metabolisms of medicinal natural products.</title>
        <authorList>
            <person name="Kim T."/>
        </authorList>
    </citation>
    <scope>NUCLEOTIDE SEQUENCE [LARGE SCALE GENOMIC DNA]</scope>
    <source>
        <strain evidence="1">TK-2024</strain>
        <tissue evidence="1">Old leaves</tissue>
    </source>
</reference>
<accession>A0ABR2E8S0</accession>
<keyword evidence="2" id="KW-1185">Reference proteome</keyword>
<comment type="caution">
    <text evidence="1">The sequence shown here is derived from an EMBL/GenBank/DDBJ whole genome shotgun (WGS) entry which is preliminary data.</text>
</comment>
<proteinExistence type="predicted"/>
<organism evidence="1 2">
    <name type="scientific">Hibiscus sabdariffa</name>
    <name type="common">roselle</name>
    <dbReference type="NCBI Taxonomy" id="183260"/>
    <lineage>
        <taxon>Eukaryota</taxon>
        <taxon>Viridiplantae</taxon>
        <taxon>Streptophyta</taxon>
        <taxon>Embryophyta</taxon>
        <taxon>Tracheophyta</taxon>
        <taxon>Spermatophyta</taxon>
        <taxon>Magnoliopsida</taxon>
        <taxon>eudicotyledons</taxon>
        <taxon>Gunneridae</taxon>
        <taxon>Pentapetalae</taxon>
        <taxon>rosids</taxon>
        <taxon>malvids</taxon>
        <taxon>Malvales</taxon>
        <taxon>Malvaceae</taxon>
        <taxon>Malvoideae</taxon>
        <taxon>Hibiscus</taxon>
    </lineage>
</organism>
<protein>
    <submittedName>
        <fullName evidence="1">Uncharacterized protein</fullName>
    </submittedName>
</protein>
<evidence type="ECO:0000313" key="1">
    <source>
        <dbReference type="EMBL" id="KAK8555161.1"/>
    </source>
</evidence>
<name>A0ABR2E8S0_9ROSI</name>
<gene>
    <name evidence="1" type="ORF">V6N12_009316</name>
</gene>
<sequence>MLQLYLCICFDDLLQQDDKWDVSAETMGPARAEFSADIQTSAERLAVYWLIPKSNNLLSCLYSISRGGKLSPFITDVTRISFLQDNLFAASS</sequence>